<evidence type="ECO:0000256" key="3">
    <source>
        <dbReference type="ARBA" id="ARBA00007520"/>
    </source>
</evidence>
<dbReference type="EMBL" id="CP001826">
    <property type="protein sequence ID" value="ACZ43245.1"/>
    <property type="molecule type" value="Genomic_DNA"/>
</dbReference>
<feature type="transmembrane region" description="Helical" evidence="9">
    <location>
        <begin position="52"/>
        <end position="70"/>
    </location>
</feature>
<feature type="transmembrane region" description="Helical" evidence="9">
    <location>
        <begin position="314"/>
        <end position="338"/>
    </location>
</feature>
<dbReference type="NCBIfam" id="TIGR00710">
    <property type="entry name" value="efflux_Bcr_CflA"/>
    <property type="match status" value="1"/>
</dbReference>
<dbReference type="InterPro" id="IPR036259">
    <property type="entry name" value="MFS_trans_sf"/>
</dbReference>
<evidence type="ECO:0000256" key="4">
    <source>
        <dbReference type="ARBA" id="ARBA00022448"/>
    </source>
</evidence>
<dbReference type="KEGG" id="ttr:Tter_2346"/>
<evidence type="ECO:0000313" key="11">
    <source>
        <dbReference type="EMBL" id="ACZ43245.1"/>
    </source>
</evidence>
<feature type="transmembrane region" description="Helical" evidence="9">
    <location>
        <begin position="169"/>
        <end position="191"/>
    </location>
</feature>
<keyword evidence="7 9" id="KW-1133">Transmembrane helix</keyword>
<keyword evidence="5" id="KW-1003">Cell membrane</keyword>
<dbReference type="Proteomes" id="UP000000323">
    <property type="component" value="Chromosome 2"/>
</dbReference>
<dbReference type="GO" id="GO:1990961">
    <property type="term" value="P:xenobiotic detoxification by transmembrane export across the plasma membrane"/>
    <property type="evidence" value="ECO:0007669"/>
    <property type="project" value="InterPro"/>
</dbReference>
<sequence>MARAETTSRTRPHTPLVIFILGAMTAIGPLSIDTYLPALPQLARDLSTGPSQAQLTLSACLFGLGLGQVITGPLSDSLGRKVPLVLGLAGYALASLLCALAPSVTALTILRAVQGATGAAGVVIANAIVRDLHSGAAAARFFSTLMLVTGLAPILAPILGAQILQLGSWRVVFVVLAIVGALLALAVSFGLQETLPLGRRKPLGIGRTLATFARLVRDPVFAGYALANGLCTAGMFAYISGYPFVIQGIYGLSPQAFSLMFGLNAVGLIALSQLNGRLVERYSPQRLLQTAMGVSLLAAAALAISVWLDLGLLGVVLPVLVFISSLGVINPNTAALALSGHPEAAGSASALLGLARFLLGSLTSPLVGVAGPDTAVPFALVITACVLLASIAVAMTSGQRALASEQHM</sequence>
<dbReference type="RefSeq" id="WP_012876276.1">
    <property type="nucleotide sequence ID" value="NC_013526.1"/>
</dbReference>
<dbReference type="HOGENOM" id="CLU_001265_47_1_0"/>
<feature type="transmembrane region" description="Helical" evidence="9">
    <location>
        <begin position="376"/>
        <end position="398"/>
    </location>
</feature>
<dbReference type="OrthoDB" id="9800416at2"/>
<keyword evidence="12" id="KW-1185">Reference proteome</keyword>
<feature type="transmembrane region" description="Helical" evidence="9">
    <location>
        <begin position="141"/>
        <end position="163"/>
    </location>
</feature>
<comment type="similarity">
    <text evidence="3">Belongs to the major facilitator superfamily. TCR/Tet family.</text>
</comment>
<protein>
    <submittedName>
        <fullName evidence="11">Drug resistance transporter, Bcr/CflA subfamily</fullName>
    </submittedName>
</protein>
<dbReference type="eggNOG" id="COG0477">
    <property type="taxonomic scope" value="Bacteria"/>
</dbReference>
<evidence type="ECO:0000256" key="7">
    <source>
        <dbReference type="ARBA" id="ARBA00022989"/>
    </source>
</evidence>
<dbReference type="STRING" id="525904.Tter_2346"/>
<dbReference type="PROSITE" id="PS00216">
    <property type="entry name" value="SUGAR_TRANSPORT_1"/>
    <property type="match status" value="1"/>
</dbReference>
<dbReference type="InterPro" id="IPR020846">
    <property type="entry name" value="MFS_dom"/>
</dbReference>
<dbReference type="AlphaFoldDB" id="D1CHM4"/>
<feature type="transmembrane region" description="Helical" evidence="9">
    <location>
        <begin position="82"/>
        <end position="102"/>
    </location>
</feature>
<dbReference type="PROSITE" id="PS50850">
    <property type="entry name" value="MFS"/>
    <property type="match status" value="1"/>
</dbReference>
<dbReference type="GO" id="GO:0005886">
    <property type="term" value="C:plasma membrane"/>
    <property type="evidence" value="ECO:0007669"/>
    <property type="project" value="UniProtKB-SubCell"/>
</dbReference>
<comment type="subcellular location">
    <subcellularLocation>
        <location evidence="1">Cell membrane</location>
        <topology evidence="1">Multi-pass membrane protein</topology>
    </subcellularLocation>
</comment>
<feature type="transmembrane region" description="Helical" evidence="9">
    <location>
        <begin position="108"/>
        <end position="129"/>
    </location>
</feature>
<evidence type="ECO:0000256" key="2">
    <source>
        <dbReference type="ARBA" id="ARBA00006236"/>
    </source>
</evidence>
<dbReference type="Pfam" id="PF07690">
    <property type="entry name" value="MFS_1"/>
    <property type="match status" value="1"/>
</dbReference>
<evidence type="ECO:0000259" key="10">
    <source>
        <dbReference type="PROSITE" id="PS50850"/>
    </source>
</evidence>
<reference evidence="12" key="1">
    <citation type="journal article" date="2010" name="Stand. Genomic Sci.">
        <title>Complete genome sequence of 'Thermobaculum terrenum' type strain (YNP1).</title>
        <authorList>
            <person name="Kiss H."/>
            <person name="Cleland D."/>
            <person name="Lapidus A."/>
            <person name="Lucas S."/>
            <person name="Glavina Del Rio T."/>
            <person name="Nolan M."/>
            <person name="Tice H."/>
            <person name="Han C."/>
            <person name="Goodwin L."/>
            <person name="Pitluck S."/>
            <person name="Liolios K."/>
            <person name="Ivanova N."/>
            <person name="Mavromatis K."/>
            <person name="Ovchinnikova G."/>
            <person name="Pati A."/>
            <person name="Chen A."/>
            <person name="Palaniappan K."/>
            <person name="Land M."/>
            <person name="Hauser L."/>
            <person name="Chang Y."/>
            <person name="Jeffries C."/>
            <person name="Lu M."/>
            <person name="Brettin T."/>
            <person name="Detter J."/>
            <person name="Goker M."/>
            <person name="Tindall B."/>
            <person name="Beck B."/>
            <person name="McDermott T."/>
            <person name="Woyke T."/>
            <person name="Bristow J."/>
            <person name="Eisen J."/>
            <person name="Markowitz V."/>
            <person name="Hugenholtz P."/>
            <person name="Kyrpides N."/>
            <person name="Klenk H."/>
            <person name="Cheng J."/>
        </authorList>
    </citation>
    <scope>NUCLEOTIDE SEQUENCE [LARGE SCALE GENOMIC DNA]</scope>
    <source>
        <strain evidence="12">ATCC BAA-798 / YNP1</strain>
    </source>
</reference>
<evidence type="ECO:0000256" key="1">
    <source>
        <dbReference type="ARBA" id="ARBA00004651"/>
    </source>
</evidence>
<evidence type="ECO:0000256" key="6">
    <source>
        <dbReference type="ARBA" id="ARBA00022692"/>
    </source>
</evidence>
<dbReference type="PANTHER" id="PTHR23502">
    <property type="entry name" value="MAJOR FACILITATOR SUPERFAMILY"/>
    <property type="match status" value="1"/>
</dbReference>
<feature type="domain" description="Major facilitator superfamily (MFS) profile" evidence="10">
    <location>
        <begin position="17"/>
        <end position="401"/>
    </location>
</feature>
<feature type="transmembrane region" description="Helical" evidence="9">
    <location>
        <begin position="256"/>
        <end position="275"/>
    </location>
</feature>
<feature type="transmembrane region" description="Helical" evidence="9">
    <location>
        <begin position="12"/>
        <end position="32"/>
    </location>
</feature>
<evidence type="ECO:0000256" key="5">
    <source>
        <dbReference type="ARBA" id="ARBA00022475"/>
    </source>
</evidence>
<comment type="similarity">
    <text evidence="2">Belongs to the major facilitator superfamily. Bcr/CmlA family.</text>
</comment>
<dbReference type="InterPro" id="IPR005829">
    <property type="entry name" value="Sugar_transporter_CS"/>
</dbReference>
<proteinExistence type="inferred from homology"/>
<dbReference type="InterPro" id="IPR001958">
    <property type="entry name" value="Tet-R_TetA/multi-R_MdtG-like"/>
</dbReference>
<dbReference type="CDD" id="cd17320">
    <property type="entry name" value="MFS_MdfA_MDR_like"/>
    <property type="match status" value="1"/>
</dbReference>
<dbReference type="SUPFAM" id="SSF103473">
    <property type="entry name" value="MFS general substrate transporter"/>
    <property type="match status" value="1"/>
</dbReference>
<dbReference type="NCBIfam" id="NF008314">
    <property type="entry name" value="PRK11102.1"/>
    <property type="match status" value="1"/>
</dbReference>
<dbReference type="InterPro" id="IPR011701">
    <property type="entry name" value="MFS"/>
</dbReference>
<keyword evidence="4" id="KW-0813">Transport</keyword>
<dbReference type="InterPro" id="IPR004812">
    <property type="entry name" value="Efflux_drug-R_Bcr/CmlA"/>
</dbReference>
<name>D1CHM4_THET1</name>
<dbReference type="PRINTS" id="PR01035">
    <property type="entry name" value="TCRTETA"/>
</dbReference>
<feature type="transmembrane region" description="Helical" evidence="9">
    <location>
        <begin position="287"/>
        <end position="308"/>
    </location>
</feature>
<evidence type="ECO:0000313" key="12">
    <source>
        <dbReference type="Proteomes" id="UP000000323"/>
    </source>
</evidence>
<dbReference type="GO" id="GO:0042910">
    <property type="term" value="F:xenobiotic transmembrane transporter activity"/>
    <property type="evidence" value="ECO:0007669"/>
    <property type="project" value="InterPro"/>
</dbReference>
<evidence type="ECO:0000256" key="8">
    <source>
        <dbReference type="ARBA" id="ARBA00023136"/>
    </source>
</evidence>
<gene>
    <name evidence="11" type="ordered locus">Tter_2346</name>
</gene>
<dbReference type="Gene3D" id="1.20.1720.10">
    <property type="entry name" value="Multidrug resistance protein D"/>
    <property type="match status" value="1"/>
</dbReference>
<keyword evidence="6 9" id="KW-0812">Transmembrane</keyword>
<dbReference type="FunFam" id="1.20.1720.10:FF:000005">
    <property type="entry name" value="Bcr/CflA family efflux transporter"/>
    <property type="match status" value="1"/>
</dbReference>
<dbReference type="PANTHER" id="PTHR23502:SF132">
    <property type="entry name" value="POLYAMINE TRANSPORTER 2-RELATED"/>
    <property type="match status" value="1"/>
</dbReference>
<evidence type="ECO:0000256" key="9">
    <source>
        <dbReference type="SAM" id="Phobius"/>
    </source>
</evidence>
<keyword evidence="8 9" id="KW-0472">Membrane</keyword>
<organism evidence="11 12">
    <name type="scientific">Thermobaculum terrenum (strain ATCC BAA-798 / CCMEE 7001 / YNP1)</name>
    <dbReference type="NCBI Taxonomy" id="525904"/>
    <lineage>
        <taxon>Bacteria</taxon>
        <taxon>Bacillati</taxon>
        <taxon>Chloroflexota</taxon>
        <taxon>Chloroflexia</taxon>
        <taxon>Candidatus Thermobaculales</taxon>
        <taxon>Candidatus Thermobaculaceae</taxon>
        <taxon>Thermobaculum</taxon>
    </lineage>
</organism>
<feature type="transmembrane region" description="Helical" evidence="9">
    <location>
        <begin position="221"/>
        <end position="244"/>
    </location>
</feature>
<accession>D1CHM4</accession>